<dbReference type="OrthoDB" id="5945798at2759"/>
<sequence>MLKTWLKLYYFIEPAMRPAECLANRNRALTVLTHLLDLNDPSYANLEPYPEEVVKLAPWLHYQFRARLLHDIRQCHSHDSYRVKSEEESYEKDFGQLERDAEAMVVKSERDYVPYWKSEDSKSALVKDMK</sequence>
<reference evidence="1" key="1">
    <citation type="submission" date="2021-02" db="EMBL/GenBank/DDBJ databases">
        <title>Genome sequence Cadophora malorum strain M34.</title>
        <authorList>
            <person name="Stefanovic E."/>
            <person name="Vu D."/>
            <person name="Scully C."/>
            <person name="Dijksterhuis J."/>
            <person name="Roader J."/>
            <person name="Houbraken J."/>
        </authorList>
    </citation>
    <scope>NUCLEOTIDE SEQUENCE</scope>
    <source>
        <strain evidence="1">M34</strain>
    </source>
</reference>
<accession>A0A8H7VZL0</accession>
<gene>
    <name evidence="1" type="ORF">IFR04_014337</name>
</gene>
<dbReference type="Proteomes" id="UP000664132">
    <property type="component" value="Unassembled WGS sequence"/>
</dbReference>
<comment type="caution">
    <text evidence="1">The sequence shown here is derived from an EMBL/GenBank/DDBJ whole genome shotgun (WGS) entry which is preliminary data.</text>
</comment>
<dbReference type="EMBL" id="JAFJYH010000371">
    <property type="protein sequence ID" value="KAG4412526.1"/>
    <property type="molecule type" value="Genomic_DNA"/>
</dbReference>
<protein>
    <submittedName>
        <fullName evidence="1">Uncharacterized protein</fullName>
    </submittedName>
</protein>
<dbReference type="AlphaFoldDB" id="A0A8H7VZL0"/>
<organism evidence="1 2">
    <name type="scientific">Cadophora malorum</name>
    <dbReference type="NCBI Taxonomy" id="108018"/>
    <lineage>
        <taxon>Eukaryota</taxon>
        <taxon>Fungi</taxon>
        <taxon>Dikarya</taxon>
        <taxon>Ascomycota</taxon>
        <taxon>Pezizomycotina</taxon>
        <taxon>Leotiomycetes</taxon>
        <taxon>Helotiales</taxon>
        <taxon>Ploettnerulaceae</taxon>
        <taxon>Cadophora</taxon>
    </lineage>
</organism>
<evidence type="ECO:0000313" key="2">
    <source>
        <dbReference type="Proteomes" id="UP000664132"/>
    </source>
</evidence>
<proteinExistence type="predicted"/>
<evidence type="ECO:0000313" key="1">
    <source>
        <dbReference type="EMBL" id="KAG4412526.1"/>
    </source>
</evidence>
<name>A0A8H7VZL0_9HELO</name>
<keyword evidence="2" id="KW-1185">Reference proteome</keyword>